<accession>A0AAW2Q0I4</accession>
<evidence type="ECO:0000259" key="1">
    <source>
        <dbReference type="PROSITE" id="PS50994"/>
    </source>
</evidence>
<feature type="domain" description="Integrase catalytic" evidence="1">
    <location>
        <begin position="81"/>
        <end position="200"/>
    </location>
</feature>
<dbReference type="InterPro" id="IPR039537">
    <property type="entry name" value="Retrotran_Ty1/copia-like"/>
</dbReference>
<reference evidence="2" key="1">
    <citation type="submission" date="2020-06" db="EMBL/GenBank/DDBJ databases">
        <authorList>
            <person name="Li T."/>
            <person name="Hu X."/>
            <person name="Zhang T."/>
            <person name="Song X."/>
            <person name="Zhang H."/>
            <person name="Dai N."/>
            <person name="Sheng W."/>
            <person name="Hou X."/>
            <person name="Wei L."/>
        </authorList>
    </citation>
    <scope>NUCLEOTIDE SEQUENCE</scope>
    <source>
        <strain evidence="2">G02</strain>
        <tissue evidence="2">Leaf</tissue>
    </source>
</reference>
<dbReference type="Gene3D" id="4.10.60.10">
    <property type="entry name" value="Zinc finger, CCHC-type"/>
    <property type="match status" value="1"/>
</dbReference>
<dbReference type="InterPro" id="IPR012337">
    <property type="entry name" value="RNaseH-like_sf"/>
</dbReference>
<dbReference type="GO" id="GO:0003676">
    <property type="term" value="F:nucleic acid binding"/>
    <property type="evidence" value="ECO:0007669"/>
    <property type="project" value="InterPro"/>
</dbReference>
<dbReference type="PANTHER" id="PTHR42648">
    <property type="entry name" value="TRANSPOSASE, PUTATIVE-RELATED"/>
    <property type="match status" value="1"/>
</dbReference>
<proteinExistence type="predicted"/>
<dbReference type="GO" id="GO:0015074">
    <property type="term" value="P:DNA integration"/>
    <property type="evidence" value="ECO:0007669"/>
    <property type="project" value="InterPro"/>
</dbReference>
<sequence length="200" mass="23311">MTRVPNAGRGRRAREQRSQPLLAPEVLLLLPEEKGQREGWGFSAVKDICMHYQGKGHWKRECPQLLSNPGMFVVEVLQRSRRLSKDDMILRLGDGKAVAVEAMRSLRLLEVLLLHNLYRDHLRYGYVYLMRYKSEAFERFKEYRLEVENQTNHKIKALSSDRRDEYLSGEFIDSLKENGIISQWTPPGTPQLNGVAERRN</sequence>
<dbReference type="GO" id="GO:0008270">
    <property type="term" value="F:zinc ion binding"/>
    <property type="evidence" value="ECO:0007669"/>
    <property type="project" value="InterPro"/>
</dbReference>
<evidence type="ECO:0000313" key="2">
    <source>
        <dbReference type="EMBL" id="KAL0361227.1"/>
    </source>
</evidence>
<dbReference type="InterPro" id="IPR036875">
    <property type="entry name" value="Znf_CCHC_sf"/>
</dbReference>
<organism evidence="2">
    <name type="scientific">Sesamum radiatum</name>
    <name type="common">Black benniseed</name>
    <dbReference type="NCBI Taxonomy" id="300843"/>
    <lineage>
        <taxon>Eukaryota</taxon>
        <taxon>Viridiplantae</taxon>
        <taxon>Streptophyta</taxon>
        <taxon>Embryophyta</taxon>
        <taxon>Tracheophyta</taxon>
        <taxon>Spermatophyta</taxon>
        <taxon>Magnoliopsida</taxon>
        <taxon>eudicotyledons</taxon>
        <taxon>Gunneridae</taxon>
        <taxon>Pentapetalae</taxon>
        <taxon>asterids</taxon>
        <taxon>lamiids</taxon>
        <taxon>Lamiales</taxon>
        <taxon>Pedaliaceae</taxon>
        <taxon>Sesamum</taxon>
    </lineage>
</organism>
<dbReference type="AlphaFoldDB" id="A0AAW2Q0I4"/>
<comment type="caution">
    <text evidence="2">The sequence shown here is derived from an EMBL/GenBank/DDBJ whole genome shotgun (WGS) entry which is preliminary data.</text>
</comment>
<name>A0AAW2Q0I4_SESRA</name>
<protein>
    <recommendedName>
        <fullName evidence="1">Integrase catalytic domain-containing protein</fullName>
    </recommendedName>
</protein>
<dbReference type="Gene3D" id="3.30.420.10">
    <property type="entry name" value="Ribonuclease H-like superfamily/Ribonuclease H"/>
    <property type="match status" value="1"/>
</dbReference>
<reference evidence="2" key="2">
    <citation type="journal article" date="2024" name="Plant">
        <title>Genomic evolution and insights into agronomic trait innovations of Sesamum species.</title>
        <authorList>
            <person name="Miao H."/>
            <person name="Wang L."/>
            <person name="Qu L."/>
            <person name="Liu H."/>
            <person name="Sun Y."/>
            <person name="Le M."/>
            <person name="Wang Q."/>
            <person name="Wei S."/>
            <person name="Zheng Y."/>
            <person name="Lin W."/>
            <person name="Duan Y."/>
            <person name="Cao H."/>
            <person name="Xiong S."/>
            <person name="Wang X."/>
            <person name="Wei L."/>
            <person name="Li C."/>
            <person name="Ma Q."/>
            <person name="Ju M."/>
            <person name="Zhao R."/>
            <person name="Li G."/>
            <person name="Mu C."/>
            <person name="Tian Q."/>
            <person name="Mei H."/>
            <person name="Zhang T."/>
            <person name="Gao T."/>
            <person name="Zhang H."/>
        </authorList>
    </citation>
    <scope>NUCLEOTIDE SEQUENCE</scope>
    <source>
        <strain evidence="2">G02</strain>
    </source>
</reference>
<dbReference type="PANTHER" id="PTHR42648:SF27">
    <property type="entry name" value="RNA-DIRECTED DNA POLYMERASE"/>
    <property type="match status" value="1"/>
</dbReference>
<dbReference type="PROSITE" id="PS50994">
    <property type="entry name" value="INTEGRASE"/>
    <property type="match status" value="1"/>
</dbReference>
<dbReference type="EMBL" id="JACGWJ010000016">
    <property type="protein sequence ID" value="KAL0361227.1"/>
    <property type="molecule type" value="Genomic_DNA"/>
</dbReference>
<dbReference type="SUPFAM" id="SSF53098">
    <property type="entry name" value="Ribonuclease H-like"/>
    <property type="match status" value="1"/>
</dbReference>
<dbReference type="InterPro" id="IPR001584">
    <property type="entry name" value="Integrase_cat-core"/>
</dbReference>
<gene>
    <name evidence="2" type="ORF">Sradi_3807200</name>
</gene>
<dbReference type="InterPro" id="IPR036397">
    <property type="entry name" value="RNaseH_sf"/>
</dbReference>
<dbReference type="SUPFAM" id="SSF57756">
    <property type="entry name" value="Retrovirus zinc finger-like domains"/>
    <property type="match status" value="1"/>
</dbReference>